<dbReference type="SUPFAM" id="SSF54695">
    <property type="entry name" value="POZ domain"/>
    <property type="match status" value="1"/>
</dbReference>
<dbReference type="OrthoDB" id="25620at2759"/>
<dbReference type="InterPro" id="IPR011333">
    <property type="entry name" value="SKP1/BTB/POZ_sf"/>
</dbReference>
<feature type="non-terminal residue" evidence="3">
    <location>
        <position position="642"/>
    </location>
</feature>
<gene>
    <name evidence="3" type="ORF">AMORRO_LOCUS14141</name>
</gene>
<dbReference type="Gene3D" id="1.25.40.420">
    <property type="match status" value="1"/>
</dbReference>
<protein>
    <submittedName>
        <fullName evidence="3">1784_t:CDS:1</fullName>
    </submittedName>
</protein>
<feature type="non-terminal residue" evidence="3">
    <location>
        <position position="1"/>
    </location>
</feature>
<dbReference type="PROSITE" id="PS51886">
    <property type="entry name" value="TLDC"/>
    <property type="match status" value="1"/>
</dbReference>
<dbReference type="Pfam" id="PF07534">
    <property type="entry name" value="TLD"/>
    <property type="match status" value="1"/>
</dbReference>
<evidence type="ECO:0000313" key="3">
    <source>
        <dbReference type="EMBL" id="CAG8732585.1"/>
    </source>
</evidence>
<evidence type="ECO:0000313" key="4">
    <source>
        <dbReference type="Proteomes" id="UP000789342"/>
    </source>
</evidence>
<feature type="region of interest" description="Disordered" evidence="1">
    <location>
        <begin position="525"/>
        <end position="545"/>
    </location>
</feature>
<reference evidence="3" key="1">
    <citation type="submission" date="2021-06" db="EMBL/GenBank/DDBJ databases">
        <authorList>
            <person name="Kallberg Y."/>
            <person name="Tangrot J."/>
            <person name="Rosling A."/>
        </authorList>
    </citation>
    <scope>NUCLEOTIDE SEQUENCE</scope>
    <source>
        <strain evidence="3">CL551</strain>
    </source>
</reference>
<dbReference type="AlphaFoldDB" id="A0A9N9NH10"/>
<proteinExistence type="predicted"/>
<comment type="caution">
    <text evidence="3">The sequence shown here is derived from an EMBL/GenBank/DDBJ whole genome shotgun (WGS) entry which is preliminary data.</text>
</comment>
<feature type="domain" description="TLDc" evidence="2">
    <location>
        <begin position="373"/>
        <end position="637"/>
    </location>
</feature>
<dbReference type="Proteomes" id="UP000789342">
    <property type="component" value="Unassembled WGS sequence"/>
</dbReference>
<evidence type="ECO:0000259" key="2">
    <source>
        <dbReference type="PROSITE" id="PS51886"/>
    </source>
</evidence>
<dbReference type="CDD" id="cd18186">
    <property type="entry name" value="BTB_POZ_ZBTB_KLHL-like"/>
    <property type="match status" value="1"/>
</dbReference>
<keyword evidence="4" id="KW-1185">Reference proteome</keyword>
<accession>A0A9N9NH10</accession>
<name>A0A9N9NH10_9GLOM</name>
<evidence type="ECO:0000256" key="1">
    <source>
        <dbReference type="SAM" id="MobiDB-lite"/>
    </source>
</evidence>
<sequence>KPNIEPIIFEVILRYIYSGVLEITNLTVEQILKLLIACDELCIQDLFDSLQSHIIHEHPKWIRKNLVMIYQTCFHHSSLTKLLQHLFDLVTKNSKILFDSPEFLHLNEPELVFILQQKELMSSMSEGRKWDHVLRWGISQHSELPTSLVKWKTQDFEKLQCTLAKCVSLINFNDIGAKEFYQKVQPYAFLLDVSTYQRVHLKHLSTSHSIWKSRSEMAYNAIPQMIDSLILNDEQAKLISSWISKDSFSTRMVKRFSEVILRSSKRNVSARRLRQINQVRLRENDEFVVIDGINNSDNSGRIGNANKYRSHVNRRERPMSAIYASSMRIDDTISERERPMSAVFSGDFNYSSISTLNSYQPYFDNESSSRGYKGGDTRNSLPISTVTSTSTNDYEFRLLLRGSRDGFSPAVFHELCDNQGPTLCVFKLSGSGKILGGYNPLHWKSANPRVYESSIDGFLFSFDHCTVINTNIPNYDRADRSNHCSDHKTSNCYDGISNSKNKTTVSSNNNNHRKLNPSFSSLSTIISSPESPDSTSSFSPMDPPSSINNCPSNFYDTTPTLYYYAMNPKQSIKNYKLHRAKENHNTIRQYQHGGPNFFCLRLCSNNKVKYYHKKYYTPPLHEEGSFDVEEYEVFKVIKIGNE</sequence>
<dbReference type="Gene3D" id="3.30.710.10">
    <property type="entry name" value="Potassium Channel Kv1.1, Chain A"/>
    <property type="match status" value="1"/>
</dbReference>
<dbReference type="EMBL" id="CAJVPV010026817">
    <property type="protein sequence ID" value="CAG8732585.1"/>
    <property type="molecule type" value="Genomic_DNA"/>
</dbReference>
<dbReference type="CDD" id="cd14733">
    <property type="entry name" value="BACK"/>
    <property type="match status" value="1"/>
</dbReference>
<organism evidence="3 4">
    <name type="scientific">Acaulospora morrowiae</name>
    <dbReference type="NCBI Taxonomy" id="94023"/>
    <lineage>
        <taxon>Eukaryota</taxon>
        <taxon>Fungi</taxon>
        <taxon>Fungi incertae sedis</taxon>
        <taxon>Mucoromycota</taxon>
        <taxon>Glomeromycotina</taxon>
        <taxon>Glomeromycetes</taxon>
        <taxon>Diversisporales</taxon>
        <taxon>Acaulosporaceae</taxon>
        <taxon>Acaulospora</taxon>
    </lineage>
</organism>
<dbReference type="InterPro" id="IPR006571">
    <property type="entry name" value="TLDc_dom"/>
</dbReference>